<dbReference type="Gene3D" id="3.30.450.40">
    <property type="match status" value="2"/>
</dbReference>
<dbReference type="SMART" id="SM00387">
    <property type="entry name" value="HATPase_c"/>
    <property type="match status" value="1"/>
</dbReference>
<dbReference type="SUPFAM" id="SSF47384">
    <property type="entry name" value="Homodimeric domain of signal transducing histidine kinase"/>
    <property type="match status" value="1"/>
</dbReference>
<dbReference type="PANTHER" id="PTHR43065">
    <property type="entry name" value="SENSOR HISTIDINE KINASE"/>
    <property type="match status" value="1"/>
</dbReference>
<feature type="domain" description="Histidine kinase" evidence="10">
    <location>
        <begin position="399"/>
        <end position="610"/>
    </location>
</feature>
<keyword evidence="8" id="KW-0902">Two-component regulatory system</keyword>
<name>A0A9W6LAR9_9BACT</name>
<protein>
    <recommendedName>
        <fullName evidence="2">histidine kinase</fullName>
        <ecNumber evidence="2">2.7.13.3</ecNumber>
    </recommendedName>
</protein>
<dbReference type="SUPFAM" id="SSF55874">
    <property type="entry name" value="ATPase domain of HSP90 chaperone/DNA topoisomerase II/histidine kinase"/>
    <property type="match status" value="1"/>
</dbReference>
<accession>A0A9W6LAR9</accession>
<evidence type="ECO:0000313" key="13">
    <source>
        <dbReference type="Proteomes" id="UP001144352"/>
    </source>
</evidence>
<dbReference type="RefSeq" id="WP_246551741.1">
    <property type="nucleotide sequence ID" value="NZ_JAHCZI010000008.1"/>
</dbReference>
<evidence type="ECO:0000259" key="10">
    <source>
        <dbReference type="PROSITE" id="PS50109"/>
    </source>
</evidence>
<comment type="caution">
    <text evidence="12">The sequence shown here is derived from an EMBL/GenBank/DDBJ whole genome shotgun (WGS) entry which is preliminary data.</text>
</comment>
<gene>
    <name evidence="12" type="ORF">GHYDROH2_09540</name>
</gene>
<evidence type="ECO:0000256" key="1">
    <source>
        <dbReference type="ARBA" id="ARBA00000085"/>
    </source>
</evidence>
<dbReference type="EMBL" id="BSDS01000001">
    <property type="protein sequence ID" value="GLI37453.1"/>
    <property type="molecule type" value="Genomic_DNA"/>
</dbReference>
<evidence type="ECO:0000256" key="4">
    <source>
        <dbReference type="ARBA" id="ARBA00022679"/>
    </source>
</evidence>
<evidence type="ECO:0000256" key="6">
    <source>
        <dbReference type="ARBA" id="ARBA00022777"/>
    </source>
</evidence>
<dbReference type="InterPro" id="IPR005467">
    <property type="entry name" value="His_kinase_dom"/>
</dbReference>
<feature type="domain" description="PAC" evidence="11">
    <location>
        <begin position="1"/>
        <end position="21"/>
    </location>
</feature>
<dbReference type="GO" id="GO:0005524">
    <property type="term" value="F:ATP binding"/>
    <property type="evidence" value="ECO:0007669"/>
    <property type="project" value="UniProtKB-KW"/>
</dbReference>
<dbReference type="EC" id="2.7.13.3" evidence="2"/>
<dbReference type="Pfam" id="PF13185">
    <property type="entry name" value="GAF_2"/>
    <property type="match status" value="2"/>
</dbReference>
<dbReference type="InterPro" id="IPR004358">
    <property type="entry name" value="Sig_transdc_His_kin-like_C"/>
</dbReference>
<evidence type="ECO:0000256" key="3">
    <source>
        <dbReference type="ARBA" id="ARBA00022553"/>
    </source>
</evidence>
<dbReference type="SMART" id="SM00065">
    <property type="entry name" value="GAF"/>
    <property type="match status" value="2"/>
</dbReference>
<evidence type="ECO:0000256" key="8">
    <source>
        <dbReference type="ARBA" id="ARBA00023012"/>
    </source>
</evidence>
<dbReference type="SUPFAM" id="SSF55781">
    <property type="entry name" value="GAF domain-like"/>
    <property type="match status" value="2"/>
</dbReference>
<dbReference type="InterPro" id="IPR036097">
    <property type="entry name" value="HisK_dim/P_sf"/>
</dbReference>
<dbReference type="Gene3D" id="3.30.565.10">
    <property type="entry name" value="Histidine kinase-like ATPase, C-terminal domain"/>
    <property type="match status" value="1"/>
</dbReference>
<comment type="catalytic activity">
    <reaction evidence="1">
        <text>ATP + protein L-histidine = ADP + protein N-phospho-L-histidine.</text>
        <dbReference type="EC" id="2.7.13.3"/>
    </reaction>
</comment>
<evidence type="ECO:0000256" key="2">
    <source>
        <dbReference type="ARBA" id="ARBA00012438"/>
    </source>
</evidence>
<keyword evidence="7" id="KW-0067">ATP-binding</keyword>
<dbReference type="Pfam" id="PF02518">
    <property type="entry name" value="HATPase_c"/>
    <property type="match status" value="1"/>
</dbReference>
<evidence type="ECO:0000259" key="11">
    <source>
        <dbReference type="PROSITE" id="PS50113"/>
    </source>
</evidence>
<reference evidence="12" key="1">
    <citation type="submission" date="2022-12" db="EMBL/GenBank/DDBJ databases">
        <title>Reference genome sequencing for broad-spectrum identification of bacterial and archaeal isolates by mass spectrometry.</title>
        <authorList>
            <person name="Sekiguchi Y."/>
            <person name="Tourlousse D.M."/>
        </authorList>
    </citation>
    <scope>NUCLEOTIDE SEQUENCE</scope>
    <source>
        <strain evidence="12">H2</strain>
    </source>
</reference>
<keyword evidence="13" id="KW-1185">Reference proteome</keyword>
<dbReference type="InterPro" id="IPR036890">
    <property type="entry name" value="HATPase_C_sf"/>
</dbReference>
<keyword evidence="4" id="KW-0808">Transferase</keyword>
<dbReference type="PROSITE" id="PS50113">
    <property type="entry name" value="PAC"/>
    <property type="match status" value="1"/>
</dbReference>
<sequence length="610" mass="67550">MTVDAKTDITQRRKTEEALRKSEERSELLSRTISALLTAVDPQDVVEQLCNEVREFLHCAVFFNYLLNPHTGRLKFNACGGVDQRVARLVDDLELSASLCGTAAQNCCRVHAERLGSSDDPRSSLVRSLGVRAYACHPLLGPANEAIGTLSFGATDRDSFSSDDLELMKTVADHVAVAMLRRKAEKELKADLAALTRMHELSGRLLETAGFQPLLQEAMDAAVSIVGAAKGTLQLLEADTLRIVAHHGHERPFLDFFMAAENVASVCGEAMQCGERVVIRDVEDNPLFAGTPSLPVLRAAGVRAVQSTPLFTRAGRLLGVLTTQWDSPHVPDEHDLWRLDLLARQVTDLIERTQAEEELRKLNEILEQRVAERTAQLREKDRMLLVQGRQAAMGEMIGNIAHQWRQPLNTLGITIQQLPLLYDLGELSREFLEQAVNRSMELIQYMSKTIDDFRNYFKPDKALIDFSGRETIARSLSLIGDNLRHQQIDVELKVLDDVVITGYENEFAQALLNILINARDALTERGVQHPKITIAIGAEGRKAVVTIADNAGGIPEEIMDKIFNPYFTTKGPHQGSGVGLFMAKTIIENNMGGKLTVCNTADGAEFRIEV</sequence>
<evidence type="ECO:0000313" key="12">
    <source>
        <dbReference type="EMBL" id="GLI37453.1"/>
    </source>
</evidence>
<evidence type="ECO:0000256" key="5">
    <source>
        <dbReference type="ARBA" id="ARBA00022741"/>
    </source>
</evidence>
<dbReference type="InterPro" id="IPR029016">
    <property type="entry name" value="GAF-like_dom_sf"/>
</dbReference>
<dbReference type="AlphaFoldDB" id="A0A9W6LAR9"/>
<dbReference type="InterPro" id="IPR003661">
    <property type="entry name" value="HisK_dim/P_dom"/>
</dbReference>
<dbReference type="InterPro" id="IPR000700">
    <property type="entry name" value="PAS-assoc_C"/>
</dbReference>
<dbReference type="InterPro" id="IPR003018">
    <property type="entry name" value="GAF"/>
</dbReference>
<dbReference type="PANTHER" id="PTHR43065:SF10">
    <property type="entry name" value="PEROXIDE STRESS-ACTIVATED HISTIDINE KINASE MAK3"/>
    <property type="match status" value="1"/>
</dbReference>
<dbReference type="Gene3D" id="1.10.287.130">
    <property type="match status" value="1"/>
</dbReference>
<keyword evidence="6" id="KW-0418">Kinase</keyword>
<dbReference type="InterPro" id="IPR003594">
    <property type="entry name" value="HATPase_dom"/>
</dbReference>
<dbReference type="PRINTS" id="PR00344">
    <property type="entry name" value="BCTRLSENSOR"/>
</dbReference>
<organism evidence="12 13">
    <name type="scientific">Geobacter hydrogenophilus</name>
    <dbReference type="NCBI Taxonomy" id="40983"/>
    <lineage>
        <taxon>Bacteria</taxon>
        <taxon>Pseudomonadati</taxon>
        <taxon>Thermodesulfobacteriota</taxon>
        <taxon>Desulfuromonadia</taxon>
        <taxon>Geobacterales</taxon>
        <taxon>Geobacteraceae</taxon>
        <taxon>Geobacter</taxon>
    </lineage>
</organism>
<proteinExistence type="predicted"/>
<keyword evidence="3" id="KW-0597">Phosphoprotein</keyword>
<evidence type="ECO:0000256" key="7">
    <source>
        <dbReference type="ARBA" id="ARBA00022840"/>
    </source>
</evidence>
<dbReference type="CDD" id="cd00082">
    <property type="entry name" value="HisKA"/>
    <property type="match status" value="1"/>
</dbReference>
<keyword evidence="5" id="KW-0547">Nucleotide-binding</keyword>
<evidence type="ECO:0000256" key="9">
    <source>
        <dbReference type="SAM" id="MobiDB-lite"/>
    </source>
</evidence>
<dbReference type="GO" id="GO:0000155">
    <property type="term" value="F:phosphorelay sensor kinase activity"/>
    <property type="evidence" value="ECO:0007669"/>
    <property type="project" value="InterPro"/>
</dbReference>
<dbReference type="SMART" id="SM00388">
    <property type="entry name" value="HisKA"/>
    <property type="match status" value="1"/>
</dbReference>
<feature type="region of interest" description="Disordered" evidence="9">
    <location>
        <begin position="1"/>
        <end position="21"/>
    </location>
</feature>
<dbReference type="PROSITE" id="PS50109">
    <property type="entry name" value="HIS_KIN"/>
    <property type="match status" value="1"/>
</dbReference>
<dbReference type="Proteomes" id="UP001144352">
    <property type="component" value="Unassembled WGS sequence"/>
</dbReference>